<protein>
    <submittedName>
        <fullName evidence="4">Isoniazid-inductible protein iniA</fullName>
    </submittedName>
</protein>
<evidence type="ECO:0000313" key="4">
    <source>
        <dbReference type="EMBL" id="SPW24368.1"/>
    </source>
</evidence>
<accession>A0A448THE0</accession>
<keyword evidence="2" id="KW-0812">Transmembrane</keyword>
<sequence length="593" mass="65116">MVTKTQRTPVESVTRAAEIARRYGKTVAADRALATLTAKFRAGTVVVIGEVKRGKSSLVNALIGYRNLLPVDVLTCTSAPIRVHIQGGDEAPEYPQVALVRGTERQTVHPNDLYQWVTQAGTQASGNLEAELPSAAEITLRCDSLAGITLVDTPGVGGLDQQAVKSALLEARNAGVLLMVCDASSPITAPEMDILREAKETVGGVIVAVTKTDKNIRRWKSIIADNRRLINDHLGLDLPVIGVSSLRGSDAGEIPDPTRRAEIERRSGITELREAIFGQLKQPANIGERAALQSMKTALTSIVKGVKQDIALLEGSNDTMAELEAERTKLEKLREESSEFEQRFQRDLAVARNEVTDMLDKNLDDIKQSWQDQINRQQFRVLRSKPQVFTSQIETELKALMEQTMVDMVAAIAKTANALFTDQPETIDEILATAVASLAPADISSHSVEKKTKDLFDPTLVSMGAIGSSMLMPILPFAPLAGAVWVGVNLGFRAMRNGKQHLIMWLRETTATTRMATARMLDTVITSARTELMLRYRADLRTKIKELQTRIDEARKIAQTSETERRERITRSQRNAAIIDGTIAELDAHLARS</sequence>
<name>A0A448THE0_9CORY</name>
<keyword evidence="2" id="KW-1133">Transmembrane helix</keyword>
<reference evidence="4 5" key="1">
    <citation type="submission" date="2018-06" db="EMBL/GenBank/DDBJ databases">
        <authorList>
            <consortium name="Pathogen Informatics"/>
            <person name="Doyle S."/>
        </authorList>
    </citation>
    <scope>NUCLEOTIDE SEQUENCE [LARGE SCALE GENOMIC DNA]</scope>
    <source>
        <strain evidence="4 5">NCTC10254</strain>
    </source>
</reference>
<dbReference type="InterPro" id="IPR045063">
    <property type="entry name" value="Dynamin_N"/>
</dbReference>
<evidence type="ECO:0000259" key="3">
    <source>
        <dbReference type="Pfam" id="PF00350"/>
    </source>
</evidence>
<organism evidence="4 5">
    <name type="scientific">Corynebacterium matruchotii</name>
    <dbReference type="NCBI Taxonomy" id="43768"/>
    <lineage>
        <taxon>Bacteria</taxon>
        <taxon>Bacillati</taxon>
        <taxon>Actinomycetota</taxon>
        <taxon>Actinomycetes</taxon>
        <taxon>Mycobacteriales</taxon>
        <taxon>Corynebacteriaceae</taxon>
        <taxon>Corynebacterium</taxon>
    </lineage>
</organism>
<dbReference type="Pfam" id="PF00350">
    <property type="entry name" value="Dynamin_N"/>
    <property type="match status" value="1"/>
</dbReference>
<evidence type="ECO:0000313" key="5">
    <source>
        <dbReference type="Proteomes" id="UP000249886"/>
    </source>
</evidence>
<proteinExistence type="predicted"/>
<gene>
    <name evidence="4" type="primary">iniA</name>
    <name evidence="4" type="ORF">NCTC10254_00746</name>
</gene>
<dbReference type="GeneID" id="84572843"/>
<feature type="coiled-coil region" evidence="1">
    <location>
        <begin position="313"/>
        <end position="343"/>
    </location>
</feature>
<evidence type="ECO:0000256" key="2">
    <source>
        <dbReference type="SAM" id="Phobius"/>
    </source>
</evidence>
<dbReference type="PANTHER" id="PTHR43681">
    <property type="entry name" value="TRANSMEMBRANE GTPASE FZO"/>
    <property type="match status" value="1"/>
</dbReference>
<dbReference type="Proteomes" id="UP000249886">
    <property type="component" value="Unassembled WGS sequence"/>
</dbReference>
<feature type="transmembrane region" description="Helical" evidence="2">
    <location>
        <begin position="470"/>
        <end position="492"/>
    </location>
</feature>
<dbReference type="InterPro" id="IPR027417">
    <property type="entry name" value="P-loop_NTPase"/>
</dbReference>
<comment type="caution">
    <text evidence="4">The sequence shown here is derived from an EMBL/GenBank/DDBJ whole genome shotgun (WGS) entry which is preliminary data.</text>
</comment>
<dbReference type="AlphaFoldDB" id="A0A448THE0"/>
<dbReference type="Gene3D" id="3.40.50.300">
    <property type="entry name" value="P-loop containing nucleotide triphosphate hydrolases"/>
    <property type="match status" value="1"/>
</dbReference>
<feature type="domain" description="Dynamin N-terminal" evidence="3">
    <location>
        <begin position="45"/>
        <end position="205"/>
    </location>
</feature>
<keyword evidence="1" id="KW-0175">Coiled coil</keyword>
<dbReference type="InterPro" id="IPR051943">
    <property type="entry name" value="TRAFAC_Dynamin-like_GTPase"/>
</dbReference>
<evidence type="ECO:0000256" key="1">
    <source>
        <dbReference type="SAM" id="Coils"/>
    </source>
</evidence>
<dbReference type="EMBL" id="UARK01000001">
    <property type="protein sequence ID" value="SPW24368.1"/>
    <property type="molecule type" value="Genomic_DNA"/>
</dbReference>
<feature type="coiled-coil region" evidence="1">
    <location>
        <begin position="537"/>
        <end position="564"/>
    </location>
</feature>
<dbReference type="RefSeq" id="WP_005524341.1">
    <property type="nucleotide sequence ID" value="NZ_CAJPQJ010000007.1"/>
</dbReference>
<dbReference type="PANTHER" id="PTHR43681:SF1">
    <property type="entry name" value="SARCALUMENIN"/>
    <property type="match status" value="1"/>
</dbReference>
<dbReference type="SUPFAM" id="SSF52540">
    <property type="entry name" value="P-loop containing nucleoside triphosphate hydrolases"/>
    <property type="match status" value="1"/>
</dbReference>
<keyword evidence="2" id="KW-0472">Membrane</keyword>